<reference evidence="1 2" key="1">
    <citation type="submission" date="2017-06" db="EMBL/GenBank/DDBJ databases">
        <title>Comparative genomic analysis of Ambrosia Fusariam Clade fungi.</title>
        <authorList>
            <person name="Stajich J.E."/>
            <person name="Carrillo J."/>
            <person name="Kijimoto T."/>
            <person name="Eskalen A."/>
            <person name="O'Donnell K."/>
            <person name="Kasson M."/>
        </authorList>
    </citation>
    <scope>NUCLEOTIDE SEQUENCE [LARGE SCALE GENOMIC DNA]</scope>
    <source>
        <strain evidence="1 2">NRRL62579</strain>
    </source>
</reference>
<name>A0A428RPV4_9HYPO</name>
<accession>A0A428RPV4</accession>
<sequence length="99" mass="11230">MGPAEREDYEFGLGVQVKGKFKACFSSRLSLTRESLIWPFLSNASTTHEWNPANARVKPTKHLGRSFTVSVNARSQATACCLEDRQDEHKYKRPTFVIP</sequence>
<evidence type="ECO:0000313" key="2">
    <source>
        <dbReference type="Proteomes" id="UP000287144"/>
    </source>
</evidence>
<protein>
    <submittedName>
        <fullName evidence="1">Uncharacterized protein</fullName>
    </submittedName>
</protein>
<proteinExistence type="predicted"/>
<dbReference type="AlphaFoldDB" id="A0A428RPV4"/>
<dbReference type="Proteomes" id="UP000287144">
    <property type="component" value="Unassembled WGS sequence"/>
</dbReference>
<comment type="caution">
    <text evidence="1">The sequence shown here is derived from an EMBL/GenBank/DDBJ whole genome shotgun (WGS) entry which is preliminary data.</text>
</comment>
<keyword evidence="2" id="KW-1185">Reference proteome</keyword>
<gene>
    <name evidence="1" type="ORF">CEP52_017504</name>
</gene>
<evidence type="ECO:0000313" key="1">
    <source>
        <dbReference type="EMBL" id="RSL79602.1"/>
    </source>
</evidence>
<dbReference type="EMBL" id="NKCK01000594">
    <property type="protein sequence ID" value="RSL79602.1"/>
    <property type="molecule type" value="Genomic_DNA"/>
</dbReference>
<organism evidence="1 2">
    <name type="scientific">Fusarium oligoseptatum</name>
    <dbReference type="NCBI Taxonomy" id="2604345"/>
    <lineage>
        <taxon>Eukaryota</taxon>
        <taxon>Fungi</taxon>
        <taxon>Dikarya</taxon>
        <taxon>Ascomycota</taxon>
        <taxon>Pezizomycotina</taxon>
        <taxon>Sordariomycetes</taxon>
        <taxon>Hypocreomycetidae</taxon>
        <taxon>Hypocreales</taxon>
        <taxon>Nectriaceae</taxon>
        <taxon>Fusarium</taxon>
        <taxon>Fusarium solani species complex</taxon>
    </lineage>
</organism>